<keyword evidence="1" id="KW-0472">Membrane</keyword>
<accession>A0A9D1CPJ5</accession>
<evidence type="ECO:0000256" key="1">
    <source>
        <dbReference type="SAM" id="Phobius"/>
    </source>
</evidence>
<evidence type="ECO:0000313" key="3">
    <source>
        <dbReference type="Proteomes" id="UP000886874"/>
    </source>
</evidence>
<reference evidence="2" key="2">
    <citation type="journal article" date="2021" name="PeerJ">
        <title>Extensive microbial diversity within the chicken gut microbiome revealed by metagenomics and culture.</title>
        <authorList>
            <person name="Gilroy R."/>
            <person name="Ravi A."/>
            <person name="Getino M."/>
            <person name="Pursley I."/>
            <person name="Horton D.L."/>
            <person name="Alikhan N.F."/>
            <person name="Baker D."/>
            <person name="Gharbi K."/>
            <person name="Hall N."/>
            <person name="Watson M."/>
            <person name="Adriaenssens E.M."/>
            <person name="Foster-Nyarko E."/>
            <person name="Jarju S."/>
            <person name="Secka A."/>
            <person name="Antonio M."/>
            <person name="Oren A."/>
            <person name="Chaudhuri R.R."/>
            <person name="La Ragione R."/>
            <person name="Hildebrand F."/>
            <person name="Pallen M.J."/>
        </authorList>
    </citation>
    <scope>NUCLEOTIDE SEQUENCE</scope>
    <source>
        <strain evidence="2">ChiSjej2B20-13462</strain>
    </source>
</reference>
<organism evidence="2 3">
    <name type="scientific">Candidatus Avoscillospira stercorigallinarum</name>
    <dbReference type="NCBI Taxonomy" id="2840708"/>
    <lineage>
        <taxon>Bacteria</taxon>
        <taxon>Bacillati</taxon>
        <taxon>Bacillota</taxon>
        <taxon>Clostridia</taxon>
        <taxon>Eubacteriales</taxon>
        <taxon>Oscillospiraceae</taxon>
        <taxon>Oscillospiraceae incertae sedis</taxon>
        <taxon>Candidatus Avoscillospira</taxon>
    </lineage>
</organism>
<dbReference type="Proteomes" id="UP000886874">
    <property type="component" value="Unassembled WGS sequence"/>
</dbReference>
<proteinExistence type="predicted"/>
<feature type="transmembrane region" description="Helical" evidence="1">
    <location>
        <begin position="12"/>
        <end position="31"/>
    </location>
</feature>
<sequence>MDRKPFSRRTGWLAAAAALLVVAVLVAVFIFSQSRAPQEGIVLPQEPVTEAPPIVTPEESQTDSFVQITPENVLPVLQETLDKPTAYHQSYTVSVGADDAQSQRSVELWVNWPLMHGEVSDKNRTKTVISDGETAYLWYNSDPNYITVPLTDSVEIWDLLGLPAHDYLAALADAEITDADYLVLEDPRVQCAYVCTQAGDVTWRYWVELDSGLLYMTDVLERSTQVYLVRQTYLELLAQEDESFSGRFQLPDGTRPFAAEEE</sequence>
<keyword evidence="1" id="KW-1133">Transmembrane helix</keyword>
<reference evidence="2" key="1">
    <citation type="submission" date="2020-10" db="EMBL/GenBank/DDBJ databases">
        <authorList>
            <person name="Gilroy R."/>
        </authorList>
    </citation>
    <scope>NUCLEOTIDE SEQUENCE</scope>
    <source>
        <strain evidence="2">ChiSjej2B20-13462</strain>
    </source>
</reference>
<gene>
    <name evidence="2" type="ORF">IAA67_07665</name>
</gene>
<protein>
    <submittedName>
        <fullName evidence="2">Uncharacterized protein</fullName>
    </submittedName>
</protein>
<name>A0A9D1CPJ5_9FIRM</name>
<dbReference type="AlphaFoldDB" id="A0A9D1CPJ5"/>
<dbReference type="EMBL" id="DVFN01000109">
    <property type="protein sequence ID" value="HIQ70188.1"/>
    <property type="molecule type" value="Genomic_DNA"/>
</dbReference>
<evidence type="ECO:0000313" key="2">
    <source>
        <dbReference type="EMBL" id="HIQ70188.1"/>
    </source>
</evidence>
<comment type="caution">
    <text evidence="2">The sequence shown here is derived from an EMBL/GenBank/DDBJ whole genome shotgun (WGS) entry which is preliminary data.</text>
</comment>
<keyword evidence="1" id="KW-0812">Transmembrane</keyword>